<feature type="compositionally biased region" description="Polar residues" evidence="1">
    <location>
        <begin position="75"/>
        <end position="90"/>
    </location>
</feature>
<evidence type="ECO:0000313" key="3">
    <source>
        <dbReference type="Proteomes" id="UP001460270"/>
    </source>
</evidence>
<reference evidence="3" key="1">
    <citation type="submission" date="2024-04" db="EMBL/GenBank/DDBJ databases">
        <title>Salinicola lusitanus LLJ914,a marine bacterium isolated from the Okinawa Trough.</title>
        <authorList>
            <person name="Li J."/>
        </authorList>
    </citation>
    <scope>NUCLEOTIDE SEQUENCE [LARGE SCALE GENOMIC DNA]</scope>
</reference>
<feature type="compositionally biased region" description="Pro residues" evidence="1">
    <location>
        <begin position="244"/>
        <end position="270"/>
    </location>
</feature>
<feature type="region of interest" description="Disordered" evidence="1">
    <location>
        <begin position="46"/>
        <end position="290"/>
    </location>
</feature>
<sequence length="342" mass="37004">MLFLRARIKETKMVYGLVALRFSPVDERLVTAPRFKPDARFIRLWSSPAQQRNSGDNRDENKRRRPRGAVLSHITAGTETPETQTHTQGQRRPAEVSLIKLEAPEASEQQRSSKLHFPQSFTSTERPKGERLKGERLKGHVTLNEPRQNHVKVKNTKRNEKNVSFQSNSTLPPGPGHSRRLTRLRSVQTRPRSAHTPADAPELHTPTPAAAASRERGAVRRRREAPSAAAAPEAEPVQTESSPGPGPGLKPAPGPAPAPAPAPEPAPDPEPGACAVEAADPEAAVSGPQKHVLNPGRAAVSALPPVLQLHFSAEAPGFNGFNPVKSGAAREDIRVSCQRKGS</sequence>
<dbReference type="EMBL" id="JBBPFD010000004">
    <property type="protein sequence ID" value="KAK7930335.1"/>
    <property type="molecule type" value="Genomic_DNA"/>
</dbReference>
<accession>A0AAW0PKZ5</accession>
<feature type="compositionally biased region" description="Low complexity" evidence="1">
    <location>
        <begin position="271"/>
        <end position="285"/>
    </location>
</feature>
<comment type="caution">
    <text evidence="2">The sequence shown here is derived from an EMBL/GenBank/DDBJ whole genome shotgun (WGS) entry which is preliminary data.</text>
</comment>
<dbReference type="AlphaFoldDB" id="A0AAW0PKZ5"/>
<gene>
    <name evidence="2" type="ORF">WMY93_006730</name>
</gene>
<name>A0AAW0PKZ5_9GOBI</name>
<dbReference type="Proteomes" id="UP001460270">
    <property type="component" value="Unassembled WGS sequence"/>
</dbReference>
<feature type="compositionally biased region" description="Low complexity" evidence="1">
    <location>
        <begin position="226"/>
        <end position="237"/>
    </location>
</feature>
<evidence type="ECO:0000256" key="1">
    <source>
        <dbReference type="SAM" id="MobiDB-lite"/>
    </source>
</evidence>
<feature type="compositionally biased region" description="Polar residues" evidence="1">
    <location>
        <begin position="162"/>
        <end position="171"/>
    </location>
</feature>
<feature type="compositionally biased region" description="Basic and acidic residues" evidence="1">
    <location>
        <begin position="125"/>
        <end position="138"/>
    </location>
</feature>
<protein>
    <submittedName>
        <fullName evidence="2">Uncharacterized protein</fullName>
    </submittedName>
</protein>
<keyword evidence="3" id="KW-1185">Reference proteome</keyword>
<evidence type="ECO:0000313" key="2">
    <source>
        <dbReference type="EMBL" id="KAK7930335.1"/>
    </source>
</evidence>
<proteinExistence type="predicted"/>
<organism evidence="2 3">
    <name type="scientific">Mugilogobius chulae</name>
    <name type="common">yellowstripe goby</name>
    <dbReference type="NCBI Taxonomy" id="88201"/>
    <lineage>
        <taxon>Eukaryota</taxon>
        <taxon>Metazoa</taxon>
        <taxon>Chordata</taxon>
        <taxon>Craniata</taxon>
        <taxon>Vertebrata</taxon>
        <taxon>Euteleostomi</taxon>
        <taxon>Actinopterygii</taxon>
        <taxon>Neopterygii</taxon>
        <taxon>Teleostei</taxon>
        <taxon>Neoteleostei</taxon>
        <taxon>Acanthomorphata</taxon>
        <taxon>Gobiaria</taxon>
        <taxon>Gobiiformes</taxon>
        <taxon>Gobioidei</taxon>
        <taxon>Gobiidae</taxon>
        <taxon>Gobionellinae</taxon>
        <taxon>Mugilogobius</taxon>
    </lineage>
</organism>